<evidence type="ECO:0008006" key="3">
    <source>
        <dbReference type="Google" id="ProtNLM"/>
    </source>
</evidence>
<protein>
    <recommendedName>
        <fullName evidence="3">Head decoration protein</fullName>
    </recommendedName>
</protein>
<sequence>MNNTKFTNEEKQIFYGDYPLVAQSLPLKTTVIEGDVIGVDAEGNYGKYDESTYTTPYAVATQGVTFSSDPVNCECILAAYLMESFVLLPSDAGKKLKLKQELRKIGIFLR</sequence>
<accession>A0A414Q2L0</accession>
<reference evidence="1 2" key="1">
    <citation type="submission" date="2018-08" db="EMBL/GenBank/DDBJ databases">
        <title>A genome reference for cultivated species of the human gut microbiota.</title>
        <authorList>
            <person name="Zou Y."/>
            <person name="Xue W."/>
            <person name="Luo G."/>
        </authorList>
    </citation>
    <scope>NUCLEOTIDE SEQUENCE [LARGE SCALE GENOMIC DNA]</scope>
    <source>
        <strain evidence="1 2">AM25-1</strain>
    </source>
</reference>
<comment type="caution">
    <text evidence="1">The sequence shown here is derived from an EMBL/GenBank/DDBJ whole genome shotgun (WGS) entry which is preliminary data.</text>
</comment>
<dbReference type="AlphaFoldDB" id="A0A414Q2L0"/>
<name>A0A414Q2L0_FUSMR</name>
<gene>
    <name evidence="1" type="ORF">DW663_01205</name>
</gene>
<evidence type="ECO:0000313" key="2">
    <source>
        <dbReference type="Proteomes" id="UP000284676"/>
    </source>
</evidence>
<organism evidence="1 2">
    <name type="scientific">Fusobacterium mortiferum</name>
    <dbReference type="NCBI Taxonomy" id="850"/>
    <lineage>
        <taxon>Bacteria</taxon>
        <taxon>Fusobacteriati</taxon>
        <taxon>Fusobacteriota</taxon>
        <taxon>Fusobacteriia</taxon>
        <taxon>Fusobacteriales</taxon>
        <taxon>Fusobacteriaceae</taxon>
        <taxon>Fusobacterium</taxon>
    </lineage>
</organism>
<dbReference type="Proteomes" id="UP000284676">
    <property type="component" value="Unassembled WGS sequence"/>
</dbReference>
<evidence type="ECO:0000313" key="1">
    <source>
        <dbReference type="EMBL" id="RHF75038.1"/>
    </source>
</evidence>
<dbReference type="EMBL" id="QRHL01000001">
    <property type="protein sequence ID" value="RHF75038.1"/>
    <property type="molecule type" value="Genomic_DNA"/>
</dbReference>
<dbReference type="RefSeq" id="WP_118233906.1">
    <property type="nucleotide sequence ID" value="NZ_JADYUV010000017.1"/>
</dbReference>
<proteinExistence type="predicted"/>